<organism evidence="2 3">
    <name type="scientific">Coniosporium apollinis</name>
    <dbReference type="NCBI Taxonomy" id="61459"/>
    <lineage>
        <taxon>Eukaryota</taxon>
        <taxon>Fungi</taxon>
        <taxon>Dikarya</taxon>
        <taxon>Ascomycota</taxon>
        <taxon>Pezizomycotina</taxon>
        <taxon>Dothideomycetes</taxon>
        <taxon>Dothideomycetes incertae sedis</taxon>
        <taxon>Coniosporium</taxon>
    </lineage>
</organism>
<evidence type="ECO:0000313" key="3">
    <source>
        <dbReference type="Proteomes" id="UP001172684"/>
    </source>
</evidence>
<feature type="compositionally biased region" description="Basic residues" evidence="1">
    <location>
        <begin position="11"/>
        <end position="24"/>
    </location>
</feature>
<comment type="caution">
    <text evidence="2">The sequence shown here is derived from an EMBL/GenBank/DDBJ whole genome shotgun (WGS) entry which is preliminary data.</text>
</comment>
<dbReference type="InterPro" id="IPR021842">
    <property type="entry name" value="DUF3435"/>
</dbReference>
<accession>A0ABQ9NLJ8</accession>
<dbReference type="PANTHER" id="PTHR37535:SF3">
    <property type="entry name" value="FLUG DOMAIN-CONTAINING PROTEIN"/>
    <property type="match status" value="1"/>
</dbReference>
<protein>
    <recommendedName>
        <fullName evidence="4">FluG domain-containing protein</fullName>
    </recommendedName>
</protein>
<reference evidence="2" key="1">
    <citation type="submission" date="2022-10" db="EMBL/GenBank/DDBJ databases">
        <title>Culturing micro-colonial fungi from biological soil crusts in the Mojave desert and describing Neophaeococcomyces mojavensis, and introducing the new genera and species Taxawa tesnikishii.</title>
        <authorList>
            <person name="Kurbessoian T."/>
            <person name="Stajich J.E."/>
        </authorList>
    </citation>
    <scope>NUCLEOTIDE SEQUENCE</scope>
    <source>
        <strain evidence="2">TK_1</strain>
    </source>
</reference>
<dbReference type="Proteomes" id="UP001172684">
    <property type="component" value="Unassembled WGS sequence"/>
</dbReference>
<evidence type="ECO:0000313" key="2">
    <source>
        <dbReference type="EMBL" id="KAJ9654854.1"/>
    </source>
</evidence>
<proteinExistence type="predicted"/>
<sequence>MAAAPAIPIRTGRRPQNRPTRPPHKGTWSVKEEDRSLLRVSSDSDREIVTDPDPAPELDPASDTRLDFCRKIKAAPDETLTLCEAETIKTYLEWRIKAFRIKKESSIKAYWKRLSCAYIDLAGHSMDNGTELDIRDWIPTYLTPTYKLDTSEKDKLAMYVQDLYVVIHAHWAEDTKALHGRLRVEISLLLLLSAATTTRPGALVESGSAKGSNKALSYEHISIMKVRDVKDANRTTIVAMVNLVHVKNPGGKGRRKKFIFHLENIPAFCIVSHILSIAFADNAFRSDFASVKEIFSLEIPPRRDVLRLRFKKEKEKQSIFRNVERTPDGIRVSNSKALPDYKYRGHFVWLGRLTGFESRLELYQVRRASGRNINSVLTLEERNQTMGHHGSTYEQFYMPDLIERDFQSIYFGTPSQDVLIQSVARMRLSRDKRAPTELTDEQKLEVRNNPKLVKLHKNRERCKKKIRDRGYYSIKAAKGTCLYARYEETNRKINNLTNTLRRRRLDQAILEFHDSIDTIEIDRQLDGINVPTTPARPILQFEHRERATIARLLSQPLDELDEASATKLRARFIRNLASLCHRHESRQYKVSNKKIHIWFESGQTKKVGGAIGTKRSLSDPSNAGAQKRQKSPEEGCNNTSGTQESQDKTQMLIPIKEEDVEIVHNPYPMVFADPVCLICIGGEELSRERQTRPNIRDRKQIGRHWRAEDADVGSEVEMGSQDAGISTALEYGIIIRPY</sequence>
<dbReference type="EMBL" id="JAPDRL010000206">
    <property type="protein sequence ID" value="KAJ9654854.1"/>
    <property type="molecule type" value="Genomic_DNA"/>
</dbReference>
<gene>
    <name evidence="2" type="ORF">H2201_008928</name>
</gene>
<feature type="region of interest" description="Disordered" evidence="1">
    <location>
        <begin position="609"/>
        <end position="650"/>
    </location>
</feature>
<evidence type="ECO:0008006" key="4">
    <source>
        <dbReference type="Google" id="ProtNLM"/>
    </source>
</evidence>
<name>A0ABQ9NLJ8_9PEZI</name>
<evidence type="ECO:0000256" key="1">
    <source>
        <dbReference type="SAM" id="MobiDB-lite"/>
    </source>
</evidence>
<feature type="region of interest" description="Disordered" evidence="1">
    <location>
        <begin position="1"/>
        <end position="62"/>
    </location>
</feature>
<keyword evidence="3" id="KW-1185">Reference proteome</keyword>
<dbReference type="Pfam" id="PF11917">
    <property type="entry name" value="DUF3435"/>
    <property type="match status" value="1"/>
</dbReference>
<feature type="compositionally biased region" description="Basic and acidic residues" evidence="1">
    <location>
        <begin position="30"/>
        <end position="49"/>
    </location>
</feature>
<dbReference type="PANTHER" id="PTHR37535">
    <property type="entry name" value="FLUG DOMAIN PROTEIN"/>
    <property type="match status" value="1"/>
</dbReference>